<evidence type="ECO:0000256" key="1">
    <source>
        <dbReference type="ARBA" id="ARBA00009995"/>
    </source>
</evidence>
<comment type="similarity">
    <text evidence="1">Belongs to the UDP-glycosyltransferase family.</text>
</comment>
<proteinExistence type="inferred from homology"/>
<gene>
    <name evidence="3" type="ORF">Slati_2820200</name>
</gene>
<dbReference type="GO" id="GO:0035251">
    <property type="term" value="F:UDP-glucosyltransferase activity"/>
    <property type="evidence" value="ECO:0007669"/>
    <property type="project" value="TreeGrafter"/>
</dbReference>
<dbReference type="InterPro" id="IPR002213">
    <property type="entry name" value="UDP_glucos_trans"/>
</dbReference>
<reference evidence="3" key="1">
    <citation type="submission" date="2020-06" db="EMBL/GenBank/DDBJ databases">
        <authorList>
            <person name="Li T."/>
            <person name="Hu X."/>
            <person name="Zhang T."/>
            <person name="Song X."/>
            <person name="Zhang H."/>
            <person name="Dai N."/>
            <person name="Sheng W."/>
            <person name="Hou X."/>
            <person name="Wei L."/>
        </authorList>
    </citation>
    <scope>NUCLEOTIDE SEQUENCE</scope>
    <source>
        <strain evidence="3">KEN1</strain>
        <tissue evidence="3">Leaf</tissue>
    </source>
</reference>
<keyword evidence="2" id="KW-0808">Transferase</keyword>
<reference evidence="3" key="2">
    <citation type="journal article" date="2024" name="Plant">
        <title>Genomic evolution and insights into agronomic trait innovations of Sesamum species.</title>
        <authorList>
            <person name="Miao H."/>
            <person name="Wang L."/>
            <person name="Qu L."/>
            <person name="Liu H."/>
            <person name="Sun Y."/>
            <person name="Le M."/>
            <person name="Wang Q."/>
            <person name="Wei S."/>
            <person name="Zheng Y."/>
            <person name="Lin W."/>
            <person name="Duan Y."/>
            <person name="Cao H."/>
            <person name="Xiong S."/>
            <person name="Wang X."/>
            <person name="Wei L."/>
            <person name="Li C."/>
            <person name="Ma Q."/>
            <person name="Ju M."/>
            <person name="Zhao R."/>
            <person name="Li G."/>
            <person name="Mu C."/>
            <person name="Tian Q."/>
            <person name="Mei H."/>
            <person name="Zhang T."/>
            <person name="Gao T."/>
            <person name="Zhang H."/>
        </authorList>
    </citation>
    <scope>NUCLEOTIDE SEQUENCE</scope>
    <source>
        <strain evidence="3">KEN1</strain>
    </source>
</reference>
<sequence>TVEKNSWQRESWKKVEGRGLIIRGWAPQVLILSQPAFGGFLTHCGWNSTLEGTCADVLITTRPMLAEQFYNEKFIVRVLKIGVRVGVEVGTRPGAVEERSNTLVKWGQVMKSIENLMDDDEEEGKDRRRRRA</sequence>
<dbReference type="EMBL" id="JACGWN010000010">
    <property type="protein sequence ID" value="KAL0426454.1"/>
    <property type="molecule type" value="Genomic_DNA"/>
</dbReference>
<evidence type="ECO:0000313" key="3">
    <source>
        <dbReference type="EMBL" id="KAL0426454.1"/>
    </source>
</evidence>
<name>A0AAW2VAF6_9LAMI</name>
<protein>
    <submittedName>
        <fullName evidence="3">UDP-glycosyltransferase 73D1</fullName>
    </submittedName>
</protein>
<dbReference type="PANTHER" id="PTHR48047">
    <property type="entry name" value="GLYCOSYLTRANSFERASE"/>
    <property type="match status" value="1"/>
</dbReference>
<dbReference type="Pfam" id="PF00201">
    <property type="entry name" value="UDPGT"/>
    <property type="match status" value="1"/>
</dbReference>
<comment type="caution">
    <text evidence="3">The sequence shown here is derived from an EMBL/GenBank/DDBJ whole genome shotgun (WGS) entry which is preliminary data.</text>
</comment>
<organism evidence="3">
    <name type="scientific">Sesamum latifolium</name>
    <dbReference type="NCBI Taxonomy" id="2727402"/>
    <lineage>
        <taxon>Eukaryota</taxon>
        <taxon>Viridiplantae</taxon>
        <taxon>Streptophyta</taxon>
        <taxon>Embryophyta</taxon>
        <taxon>Tracheophyta</taxon>
        <taxon>Spermatophyta</taxon>
        <taxon>Magnoliopsida</taxon>
        <taxon>eudicotyledons</taxon>
        <taxon>Gunneridae</taxon>
        <taxon>Pentapetalae</taxon>
        <taxon>asterids</taxon>
        <taxon>lamiids</taxon>
        <taxon>Lamiales</taxon>
        <taxon>Pedaliaceae</taxon>
        <taxon>Sesamum</taxon>
    </lineage>
</organism>
<dbReference type="PANTHER" id="PTHR48047:SF182">
    <property type="entry name" value="GLYCOSYLTRANSFERASE"/>
    <property type="match status" value="1"/>
</dbReference>
<evidence type="ECO:0000256" key="2">
    <source>
        <dbReference type="ARBA" id="ARBA00022679"/>
    </source>
</evidence>
<dbReference type="Gene3D" id="3.40.50.2000">
    <property type="entry name" value="Glycogen Phosphorylase B"/>
    <property type="match status" value="1"/>
</dbReference>
<feature type="non-terminal residue" evidence="3">
    <location>
        <position position="1"/>
    </location>
</feature>
<dbReference type="AlphaFoldDB" id="A0AAW2VAF6"/>
<dbReference type="SUPFAM" id="SSF53756">
    <property type="entry name" value="UDP-Glycosyltransferase/glycogen phosphorylase"/>
    <property type="match status" value="1"/>
</dbReference>
<accession>A0AAW2VAF6</accession>